<feature type="region of interest" description="Disordered" evidence="4">
    <location>
        <begin position="154"/>
        <end position="212"/>
    </location>
</feature>
<evidence type="ECO:0000313" key="7">
    <source>
        <dbReference type="Proteomes" id="UP000789342"/>
    </source>
</evidence>
<evidence type="ECO:0000256" key="4">
    <source>
        <dbReference type="SAM" id="MobiDB-lite"/>
    </source>
</evidence>
<proteinExistence type="predicted"/>
<keyword evidence="3" id="KW-0539">Nucleus</keyword>
<organism evidence="6 7">
    <name type="scientific">Acaulospora morrowiae</name>
    <dbReference type="NCBI Taxonomy" id="94023"/>
    <lineage>
        <taxon>Eukaryota</taxon>
        <taxon>Fungi</taxon>
        <taxon>Fungi incertae sedis</taxon>
        <taxon>Mucoromycota</taxon>
        <taxon>Glomeromycotina</taxon>
        <taxon>Glomeromycetes</taxon>
        <taxon>Diversisporales</taxon>
        <taxon>Acaulosporaceae</taxon>
        <taxon>Acaulospora</taxon>
    </lineage>
</organism>
<dbReference type="CDD" id="cd01389">
    <property type="entry name" value="HMG-box_ROX1-like"/>
    <property type="match status" value="1"/>
</dbReference>
<keyword evidence="7" id="KW-1185">Reference proteome</keyword>
<evidence type="ECO:0000256" key="1">
    <source>
        <dbReference type="ARBA" id="ARBA00023125"/>
    </source>
</evidence>
<dbReference type="AlphaFoldDB" id="A0A9N9C3W4"/>
<dbReference type="InterPro" id="IPR036910">
    <property type="entry name" value="HMG_box_dom_sf"/>
</dbReference>
<dbReference type="GO" id="GO:0005634">
    <property type="term" value="C:nucleus"/>
    <property type="evidence" value="ECO:0007669"/>
    <property type="project" value="UniProtKB-UniRule"/>
</dbReference>
<dbReference type="EMBL" id="CAJVPV010005385">
    <property type="protein sequence ID" value="CAG8589868.1"/>
    <property type="molecule type" value="Genomic_DNA"/>
</dbReference>
<dbReference type="PANTHER" id="PTHR10270">
    <property type="entry name" value="SOX TRANSCRIPTION FACTOR"/>
    <property type="match status" value="1"/>
</dbReference>
<dbReference type="Gene3D" id="1.10.30.10">
    <property type="entry name" value="High mobility group box domain"/>
    <property type="match status" value="1"/>
</dbReference>
<dbReference type="SMART" id="SM00398">
    <property type="entry name" value="HMG"/>
    <property type="match status" value="1"/>
</dbReference>
<feature type="compositionally biased region" description="Polar residues" evidence="4">
    <location>
        <begin position="176"/>
        <end position="198"/>
    </location>
</feature>
<feature type="region of interest" description="Disordered" evidence="4">
    <location>
        <begin position="67"/>
        <end position="94"/>
    </location>
</feature>
<dbReference type="OrthoDB" id="6247875at2759"/>
<feature type="DNA-binding region" description="HMG box" evidence="3">
    <location>
        <begin position="90"/>
        <end position="158"/>
    </location>
</feature>
<feature type="domain" description="HMG box" evidence="5">
    <location>
        <begin position="90"/>
        <end position="158"/>
    </location>
</feature>
<dbReference type="Proteomes" id="UP000789342">
    <property type="component" value="Unassembled WGS sequence"/>
</dbReference>
<keyword evidence="2" id="KW-0804">Transcription</keyword>
<evidence type="ECO:0000256" key="2">
    <source>
        <dbReference type="ARBA" id="ARBA00023163"/>
    </source>
</evidence>
<dbReference type="GO" id="GO:0030154">
    <property type="term" value="P:cell differentiation"/>
    <property type="evidence" value="ECO:0007669"/>
    <property type="project" value="TreeGrafter"/>
</dbReference>
<comment type="caution">
    <text evidence="6">The sequence shown here is derived from an EMBL/GenBank/DDBJ whole genome shotgun (WGS) entry which is preliminary data.</text>
</comment>
<dbReference type="Pfam" id="PF00505">
    <property type="entry name" value="HMG_box"/>
    <property type="match status" value="1"/>
</dbReference>
<dbReference type="GO" id="GO:0000978">
    <property type="term" value="F:RNA polymerase II cis-regulatory region sequence-specific DNA binding"/>
    <property type="evidence" value="ECO:0007669"/>
    <property type="project" value="TreeGrafter"/>
</dbReference>
<evidence type="ECO:0000259" key="5">
    <source>
        <dbReference type="PROSITE" id="PS50118"/>
    </source>
</evidence>
<dbReference type="InterPro" id="IPR009071">
    <property type="entry name" value="HMG_box_dom"/>
</dbReference>
<feature type="region of interest" description="Disordered" evidence="4">
    <location>
        <begin position="350"/>
        <end position="369"/>
    </location>
</feature>
<feature type="compositionally biased region" description="Polar residues" evidence="4">
    <location>
        <begin position="354"/>
        <end position="369"/>
    </location>
</feature>
<name>A0A9N9C3W4_9GLOM</name>
<reference evidence="6" key="1">
    <citation type="submission" date="2021-06" db="EMBL/GenBank/DDBJ databases">
        <authorList>
            <person name="Kallberg Y."/>
            <person name="Tangrot J."/>
            <person name="Rosling A."/>
        </authorList>
    </citation>
    <scope>NUCLEOTIDE SEQUENCE</scope>
    <source>
        <strain evidence="6">CL551</strain>
    </source>
</reference>
<dbReference type="GO" id="GO:0001228">
    <property type="term" value="F:DNA-binding transcription activator activity, RNA polymerase II-specific"/>
    <property type="evidence" value="ECO:0007669"/>
    <property type="project" value="TreeGrafter"/>
</dbReference>
<keyword evidence="1 3" id="KW-0238">DNA-binding</keyword>
<sequence length="414" mass="46159">MDIEARNKFCGLLMFNTSPASNKAPGSRSNDHAMHNYVSSFSGFIDQPEPYYKSLDYTQESSIAAGAAAPGDKENNNQPGCQKAQAEKRPPRPPNAFILYRREKQPAILAANRHLTNAEISRHIADLWRNESNETRLKWERFADQTKLEHMKAYPNYVYRPNKSKGKRRPGRKQPAASTTPEQSTSPVISQQEGSSTAGPVRPSTRGQNRVNMLGRRLELESQTLKMAATDFQSMLSTAVMNPITPPLESANANTIRFDPLNMAFTDGNVSADEIQLTPITPVSAQQQLMDIETLGQWRMVPTQTETVENQGNILFQQPPIFHTFHQQTVDPSVLFLNNNDTAPTIYDHPPTYPQDSKNVSPQKTNNIGDTDVGFSEFRDSSTVHNPVIADLLSKLEFDNFFGGAVNTLNSNGY</sequence>
<feature type="compositionally biased region" description="Basic residues" evidence="4">
    <location>
        <begin position="162"/>
        <end position="172"/>
    </location>
</feature>
<accession>A0A9N9C3W4</accession>
<dbReference type="InterPro" id="IPR050140">
    <property type="entry name" value="SRY-related_HMG-box_TF-like"/>
</dbReference>
<evidence type="ECO:0000313" key="6">
    <source>
        <dbReference type="EMBL" id="CAG8589868.1"/>
    </source>
</evidence>
<dbReference type="SUPFAM" id="SSF47095">
    <property type="entry name" value="HMG-box"/>
    <property type="match status" value="1"/>
</dbReference>
<protein>
    <submittedName>
        <fullName evidence="6">11448_t:CDS:1</fullName>
    </submittedName>
</protein>
<dbReference type="PANTHER" id="PTHR10270:SF161">
    <property type="entry name" value="SEX-DETERMINING REGION Y PROTEIN"/>
    <property type="match status" value="1"/>
</dbReference>
<gene>
    <name evidence="6" type="ORF">AMORRO_LOCUS7296</name>
</gene>
<dbReference type="PROSITE" id="PS50118">
    <property type="entry name" value="HMG_BOX_2"/>
    <property type="match status" value="1"/>
</dbReference>
<evidence type="ECO:0000256" key="3">
    <source>
        <dbReference type="PROSITE-ProRule" id="PRU00267"/>
    </source>
</evidence>